<feature type="chain" id="PRO_5045922958" description="4-aminobutyrate aminotransferase" evidence="1">
    <location>
        <begin position="24"/>
        <end position="136"/>
    </location>
</feature>
<evidence type="ECO:0000313" key="2">
    <source>
        <dbReference type="EMBL" id="MEH2557288.1"/>
    </source>
</evidence>
<dbReference type="Proteomes" id="UP001364224">
    <property type="component" value="Unassembled WGS sequence"/>
</dbReference>
<evidence type="ECO:0008006" key="4">
    <source>
        <dbReference type="Google" id="ProtNLM"/>
    </source>
</evidence>
<keyword evidence="3" id="KW-1185">Reference proteome</keyword>
<organism evidence="2 3">
    <name type="scientific">Bradyrhizobium algeriense</name>
    <dbReference type="NCBI Taxonomy" id="634784"/>
    <lineage>
        <taxon>Bacteria</taxon>
        <taxon>Pseudomonadati</taxon>
        <taxon>Pseudomonadota</taxon>
        <taxon>Alphaproteobacteria</taxon>
        <taxon>Hyphomicrobiales</taxon>
        <taxon>Nitrobacteraceae</taxon>
        <taxon>Bradyrhizobium</taxon>
    </lineage>
</organism>
<gene>
    <name evidence="2" type="ORF">V1286_004817</name>
</gene>
<keyword evidence="1" id="KW-0732">Signal</keyword>
<feature type="signal peptide" evidence="1">
    <location>
        <begin position="1"/>
        <end position="23"/>
    </location>
</feature>
<accession>A0ABU8BH46</accession>
<reference evidence="2 3" key="1">
    <citation type="submission" date="2024-02" db="EMBL/GenBank/DDBJ databases">
        <title>Adaptive strategies in a cosmopolitan and abundant soil bacterium.</title>
        <authorList>
            <person name="Carini P."/>
        </authorList>
    </citation>
    <scope>NUCLEOTIDE SEQUENCE [LARGE SCALE GENOMIC DNA]</scope>
    <source>
        <strain evidence="2 3">AZCC 1608</strain>
    </source>
</reference>
<evidence type="ECO:0000313" key="3">
    <source>
        <dbReference type="Proteomes" id="UP001364224"/>
    </source>
</evidence>
<dbReference type="RefSeq" id="WP_334483287.1">
    <property type="nucleotide sequence ID" value="NZ_JAZHRV010000001.1"/>
</dbReference>
<proteinExistence type="predicted"/>
<comment type="caution">
    <text evidence="2">The sequence shown here is derived from an EMBL/GenBank/DDBJ whole genome shotgun (WGS) entry which is preliminary data.</text>
</comment>
<sequence length="136" mass="14453">MNYRPISVLLAVAIIALFGTASKADAPKEVRTEKNKTVVLGNLLSAPNNCGTNPGPVPVPKLREKPSHGAVGLQIVTPDVAAINACPARKIPSIALFYTPDRDFVGKDSVQVEFETSDNKTPGLSFLITVRAADEK</sequence>
<name>A0ABU8BH46_9BRAD</name>
<protein>
    <recommendedName>
        <fullName evidence="4">4-aminobutyrate aminotransferase</fullName>
    </recommendedName>
</protein>
<evidence type="ECO:0000256" key="1">
    <source>
        <dbReference type="SAM" id="SignalP"/>
    </source>
</evidence>
<dbReference type="EMBL" id="JAZHRV010000001">
    <property type="protein sequence ID" value="MEH2557288.1"/>
    <property type="molecule type" value="Genomic_DNA"/>
</dbReference>